<organism evidence="1 2">
    <name type="scientific">Mycena maculata</name>
    <dbReference type="NCBI Taxonomy" id="230809"/>
    <lineage>
        <taxon>Eukaryota</taxon>
        <taxon>Fungi</taxon>
        <taxon>Dikarya</taxon>
        <taxon>Basidiomycota</taxon>
        <taxon>Agaricomycotina</taxon>
        <taxon>Agaricomycetes</taxon>
        <taxon>Agaricomycetidae</taxon>
        <taxon>Agaricales</taxon>
        <taxon>Marasmiineae</taxon>
        <taxon>Mycenaceae</taxon>
        <taxon>Mycena</taxon>
    </lineage>
</organism>
<dbReference type="PANTHER" id="PTHR33099">
    <property type="entry name" value="FE2OG DIOXYGENASE DOMAIN-CONTAINING PROTEIN"/>
    <property type="match status" value="1"/>
</dbReference>
<comment type="caution">
    <text evidence="1">The sequence shown here is derived from an EMBL/GenBank/DDBJ whole genome shotgun (WGS) entry which is preliminary data.</text>
</comment>
<evidence type="ECO:0000313" key="1">
    <source>
        <dbReference type="EMBL" id="KAJ7722660.1"/>
    </source>
</evidence>
<dbReference type="Proteomes" id="UP001215280">
    <property type="component" value="Unassembled WGS sequence"/>
</dbReference>
<dbReference type="EMBL" id="JARJLG010000255">
    <property type="protein sequence ID" value="KAJ7722660.1"/>
    <property type="molecule type" value="Genomic_DNA"/>
</dbReference>
<evidence type="ECO:0000313" key="2">
    <source>
        <dbReference type="Proteomes" id="UP001215280"/>
    </source>
</evidence>
<dbReference type="AlphaFoldDB" id="A0AAD7HK99"/>
<reference evidence="1" key="1">
    <citation type="submission" date="2023-03" db="EMBL/GenBank/DDBJ databases">
        <title>Massive genome expansion in bonnet fungi (Mycena s.s.) driven by repeated elements and novel gene families across ecological guilds.</title>
        <authorList>
            <consortium name="Lawrence Berkeley National Laboratory"/>
            <person name="Harder C.B."/>
            <person name="Miyauchi S."/>
            <person name="Viragh M."/>
            <person name="Kuo A."/>
            <person name="Thoen E."/>
            <person name="Andreopoulos B."/>
            <person name="Lu D."/>
            <person name="Skrede I."/>
            <person name="Drula E."/>
            <person name="Henrissat B."/>
            <person name="Morin E."/>
            <person name="Kohler A."/>
            <person name="Barry K."/>
            <person name="LaButti K."/>
            <person name="Morin E."/>
            <person name="Salamov A."/>
            <person name="Lipzen A."/>
            <person name="Mereny Z."/>
            <person name="Hegedus B."/>
            <person name="Baldrian P."/>
            <person name="Stursova M."/>
            <person name="Weitz H."/>
            <person name="Taylor A."/>
            <person name="Grigoriev I.V."/>
            <person name="Nagy L.G."/>
            <person name="Martin F."/>
            <person name="Kauserud H."/>
        </authorList>
    </citation>
    <scope>NUCLEOTIDE SEQUENCE</scope>
    <source>
        <strain evidence="1">CBHHK188m</strain>
    </source>
</reference>
<accession>A0AAD7HK99</accession>
<name>A0AAD7HK99_9AGAR</name>
<keyword evidence="2" id="KW-1185">Reference proteome</keyword>
<protein>
    <submittedName>
        <fullName evidence="1">Uncharacterized protein</fullName>
    </submittedName>
</protein>
<proteinExistence type="predicted"/>
<sequence length="1168" mass="130650">MLEIFEPPTSPLRWDVMELGSINIMPPDCEATAVYDQPQGCACESMEIDNLKTASVSLVESFATAAHDFILEGKLSTVEEHGMERAVNPCLSIEGVGQIGSPMGDAAARAIISVACPVVLDDTADIKSHIWEVAPDKIRFENPEWDTFQKSVGHSGCKALAGIEDVEPILRLSRLILHEAGSAAMQQEGRRDYKQSDPVFGTLIILLPSLFEGGKLRFRYDMQSNTYDLAHGSGLTTSVLAIRDIADCELSPVTAGYRLSLVYDILQPTTATGRLPRFPAIHGPCDRLKAVLLSWKQSDWDVNHLEYLLQNNYPYNVDVQLDPLSLKGNDAVLLSHTRHMADELGLELYLAHFSFTTHQLKDFDLCSSDDSDDNVLRKKFWSGDGMGADPDWHTSLQDMEGNPMVTNGFKQLWDVCERLVEDDDEGHIGWKKISDYEAAEEGNRTLERSITHERVVVVVLDPSRPGALVRPKSEYSSDSRCGVLDISQSHTATDEEKEAVDSLVIDCRESRIHKKEWAKVITSIQSCAVRWSNVMPLLGILKACRADEHLDRIDYGRMASACRKFGWKQLSSFLEKAIQNDTSNSRRQLLLNELRMIADEDSNAELRRWCDDQEERVLRSLRRVTTEEIGSLLRIAVDRGWNFLKEIVFPQLSIQNLGAVRWTLLLQSIQTASEDDNESTPAVVDALITESVTQIVDDLPTFTTTTNEEAPAPGNGVHEGDIERIMQVIQLCIETGNPALCTRIARIVRLAFTGRGTLFLPLINYAKLCRDLEAHLQSNQTPFSVLKPFFVDAVDSMLATCFDHSATYTKDLSDLVVSLRSGGGISFLKERIVAHHDLFKTYPCPHLTFIGNHVVKKLKPMARDIAANRHYSDSMSIILGYAIQALDLTTLYPTGGGYTRPLSESIMKDIATILEFCFDAQDRVRYIELLVRLLPAPPRVSTVRHLVMFLAPFLSTLYAELLKQTAQLQAKFSSVTESFSASVIKSFATRVMCQGLTDGHPIQHIGWGPKGYTGCSNCKDCKDIRQFFLNDQSSIFSIQRNNAEITHLSGFEAQMHYLPGVTVKTTRVNSGCARFQITKPENLAERKFWSANSSMGKTLLALLGDVQVQRRVLGDDFDFVHSQITVFGEAADRQRPAKLRREFDVGLERLQELLSEGEEPPVKRRRLG</sequence>
<gene>
    <name evidence="1" type="ORF">DFH07DRAFT_1067381</name>
</gene>
<dbReference type="PANTHER" id="PTHR33099:SF13">
    <property type="entry name" value="F-BOX DOMAIN-CONTAINING PROTEIN-RELATED"/>
    <property type="match status" value="1"/>
</dbReference>